<dbReference type="GO" id="GO:0008201">
    <property type="term" value="F:heparin binding"/>
    <property type="evidence" value="ECO:0007669"/>
    <property type="project" value="TreeGrafter"/>
</dbReference>
<dbReference type="OMA" id="HYECVND"/>
<feature type="domain" description="Fibronectin type-II" evidence="7">
    <location>
        <begin position="23"/>
        <end position="68"/>
    </location>
</feature>
<dbReference type="PROSITE" id="PS51092">
    <property type="entry name" value="FN2_2"/>
    <property type="match status" value="3"/>
</dbReference>
<comment type="subcellular location">
    <subcellularLocation>
        <location evidence="1">Secreted</location>
    </subcellularLocation>
</comment>
<dbReference type="InterPro" id="IPR000562">
    <property type="entry name" value="FN_type2_dom"/>
</dbReference>
<dbReference type="InterPro" id="IPR036943">
    <property type="entry name" value="FN_type2_sf"/>
</dbReference>
<dbReference type="FunFam" id="2.10.10.10:FF:000001">
    <property type="entry name" value="Fibronectin 1a isoform 1"/>
    <property type="match status" value="1"/>
</dbReference>
<reference evidence="8" key="1">
    <citation type="submission" date="2025-08" db="UniProtKB">
        <authorList>
            <consortium name="Ensembl"/>
        </authorList>
    </citation>
    <scope>IDENTIFICATION</scope>
</reference>
<keyword evidence="4" id="KW-0677">Repeat</keyword>
<feature type="domain" description="Fibronectin type-II" evidence="7">
    <location>
        <begin position="128"/>
        <end position="173"/>
    </location>
</feature>
<evidence type="ECO:0000313" key="8">
    <source>
        <dbReference type="Ensembl" id="ENSEBUP00000024776.1"/>
    </source>
</evidence>
<comment type="caution">
    <text evidence="6">Lacks conserved residue(s) required for the propagation of feature annotation.</text>
</comment>
<keyword evidence="5 6" id="KW-1015">Disulfide bond</keyword>
<evidence type="ECO:0000256" key="2">
    <source>
        <dbReference type="ARBA" id="ARBA00010011"/>
    </source>
</evidence>
<sequence>GLLNTKMTVYSWVGNDMMVLTFPEQAVCQFPFIYKDKPHYECVNDDKYPWCGLTENVDDDWKRGWCPDKVEAGTNGGNSNGAPCVFPFVAYGKDFNRCTSEKRRDGRLWCATTKSYDKDAKYVVLTFPEQAVCQFPFIYKDKPHYECVNDDKYPWCGLTENVDDDWKRGWCPDKGMSIGNRVELPLFPENGENYTFCISNGRLLR</sequence>
<evidence type="ECO:0000256" key="5">
    <source>
        <dbReference type="ARBA" id="ARBA00023157"/>
    </source>
</evidence>
<dbReference type="SUPFAM" id="SSF57440">
    <property type="entry name" value="Kringle-like"/>
    <property type="match status" value="3"/>
</dbReference>
<dbReference type="SMART" id="SM00059">
    <property type="entry name" value="FN2"/>
    <property type="match status" value="3"/>
</dbReference>
<dbReference type="CDD" id="cd00062">
    <property type="entry name" value="FN2"/>
    <property type="match status" value="1"/>
</dbReference>
<feature type="domain" description="Fibronectin type-II" evidence="7">
    <location>
        <begin position="79"/>
        <end position="127"/>
    </location>
</feature>
<dbReference type="PRINTS" id="PR00013">
    <property type="entry name" value="FNTYPEII"/>
</dbReference>
<evidence type="ECO:0000256" key="3">
    <source>
        <dbReference type="ARBA" id="ARBA00022525"/>
    </source>
</evidence>
<evidence type="ECO:0000256" key="1">
    <source>
        <dbReference type="ARBA" id="ARBA00004613"/>
    </source>
</evidence>
<dbReference type="InterPro" id="IPR013806">
    <property type="entry name" value="Kringle-like"/>
</dbReference>
<dbReference type="Pfam" id="PF00040">
    <property type="entry name" value="fn2"/>
    <property type="match status" value="3"/>
</dbReference>
<dbReference type="PANTHER" id="PTHR22918">
    <property type="entry name" value="SEMINAL PLASMA PROTEIN"/>
    <property type="match status" value="1"/>
</dbReference>
<organism evidence="8 9">
    <name type="scientific">Eptatretus burgeri</name>
    <name type="common">Inshore hagfish</name>
    <dbReference type="NCBI Taxonomy" id="7764"/>
    <lineage>
        <taxon>Eukaryota</taxon>
        <taxon>Metazoa</taxon>
        <taxon>Chordata</taxon>
        <taxon>Craniata</taxon>
        <taxon>Vertebrata</taxon>
        <taxon>Cyclostomata</taxon>
        <taxon>Myxini</taxon>
        <taxon>Myxiniformes</taxon>
        <taxon>Myxinidae</taxon>
        <taxon>Eptatretinae</taxon>
        <taxon>Eptatretus</taxon>
    </lineage>
</organism>
<dbReference type="Ensembl" id="ENSEBUT00000025353.1">
    <property type="protein sequence ID" value="ENSEBUP00000024776.1"/>
    <property type="gene ID" value="ENSEBUG00000015300.1"/>
</dbReference>
<dbReference type="GO" id="GO:0009986">
    <property type="term" value="C:cell surface"/>
    <property type="evidence" value="ECO:0007669"/>
    <property type="project" value="TreeGrafter"/>
</dbReference>
<dbReference type="AlphaFoldDB" id="A0A8C4R6E0"/>
<evidence type="ECO:0000256" key="6">
    <source>
        <dbReference type="PROSITE-ProRule" id="PRU00479"/>
    </source>
</evidence>
<dbReference type="InterPro" id="IPR051666">
    <property type="entry name" value="SP_Capacitation_Regulator"/>
</dbReference>
<dbReference type="GO" id="GO:0005576">
    <property type="term" value="C:extracellular region"/>
    <property type="evidence" value="ECO:0007669"/>
    <property type="project" value="UniProtKB-SubCell"/>
</dbReference>
<evidence type="ECO:0000313" key="9">
    <source>
        <dbReference type="Proteomes" id="UP000694388"/>
    </source>
</evidence>
<dbReference type="Gene3D" id="2.10.10.10">
    <property type="entry name" value="Fibronectin, type II, collagen-binding"/>
    <property type="match status" value="3"/>
</dbReference>
<feature type="disulfide bond" evidence="6">
    <location>
        <begin position="84"/>
        <end position="110"/>
    </location>
</feature>
<keyword evidence="3" id="KW-0964">Secreted</keyword>
<dbReference type="GeneTree" id="ENSGT01000000214845"/>
<accession>A0A8C4R6E0</accession>
<dbReference type="Proteomes" id="UP000694388">
    <property type="component" value="Unplaced"/>
</dbReference>
<evidence type="ECO:0000256" key="4">
    <source>
        <dbReference type="ARBA" id="ARBA00022737"/>
    </source>
</evidence>
<comment type="similarity">
    <text evidence="2">Belongs to the seminal plasma protein family.</text>
</comment>
<keyword evidence="9" id="KW-1185">Reference proteome</keyword>
<dbReference type="PANTHER" id="PTHR22918:SF1">
    <property type="entry name" value="FIBRONECTIN TYPE-II DOMAIN-CONTAINING PROTEIN"/>
    <property type="match status" value="1"/>
</dbReference>
<evidence type="ECO:0000259" key="7">
    <source>
        <dbReference type="PROSITE" id="PS51092"/>
    </source>
</evidence>
<reference evidence="8" key="2">
    <citation type="submission" date="2025-09" db="UniProtKB">
        <authorList>
            <consortium name="Ensembl"/>
        </authorList>
    </citation>
    <scope>IDENTIFICATION</scope>
</reference>
<protein>
    <recommendedName>
        <fullName evidence="7">Fibronectin type-II domain-containing protein</fullName>
    </recommendedName>
</protein>
<proteinExistence type="inferred from homology"/>
<name>A0A8C4R6E0_EPTBU</name>